<dbReference type="SMART" id="SM00855">
    <property type="entry name" value="PGAM"/>
    <property type="match status" value="1"/>
</dbReference>
<feature type="active site" description="Tele-phosphohistidine intermediate" evidence="2">
    <location>
        <position position="18"/>
    </location>
</feature>
<evidence type="ECO:0000313" key="5">
    <source>
        <dbReference type="Proteomes" id="UP000186895"/>
    </source>
</evidence>
<proteinExistence type="predicted"/>
<dbReference type="EMBL" id="FTMN01000002">
    <property type="protein sequence ID" value="SIQ16219.1"/>
    <property type="molecule type" value="Genomic_DNA"/>
</dbReference>
<dbReference type="eggNOG" id="COG0406">
    <property type="taxonomic scope" value="Bacteria"/>
</dbReference>
<dbReference type="SUPFAM" id="SSF53254">
    <property type="entry name" value="Phosphoglycerate mutase-like"/>
    <property type="match status" value="1"/>
</dbReference>
<dbReference type="CDD" id="cd07067">
    <property type="entry name" value="HP_PGM_like"/>
    <property type="match status" value="1"/>
</dbReference>
<keyword evidence="5" id="KW-1185">Reference proteome</keyword>
<dbReference type="GO" id="GO:0004331">
    <property type="term" value="F:fructose-2,6-bisphosphate 2-phosphatase activity"/>
    <property type="evidence" value="ECO:0007669"/>
    <property type="project" value="TreeGrafter"/>
</dbReference>
<keyword evidence="1" id="KW-0378">Hydrolase</keyword>
<sequence length="189" mass="21353">MIDTELALVRRPFVFMRHGETPANAGHLICGSTDVPLSPRGEEQARSAAWLGGYNWSCVATSQLQRARSTAQLALPERTLISVEDLQERHWGALEMAPLTEQTPYEETPPDGEPWIVFKYRVVHALNQLLNAYDLPLIVAHSGVYRVIRELQTGTPQGPRIENAEPVLIEPQADGWDMTLLKEIWFEQR</sequence>
<protein>
    <submittedName>
        <fullName evidence="4">Probable phosphoglycerate mutase</fullName>
    </submittedName>
</protein>
<name>A0A1N6QI08_9GAMM</name>
<dbReference type="GO" id="GO:0045820">
    <property type="term" value="P:negative regulation of glycolytic process"/>
    <property type="evidence" value="ECO:0007669"/>
    <property type="project" value="TreeGrafter"/>
</dbReference>
<feature type="active site" description="Proton donor/acceptor" evidence="2">
    <location>
        <position position="88"/>
    </location>
</feature>
<feature type="binding site" evidence="3">
    <location>
        <position position="66"/>
    </location>
    <ligand>
        <name>substrate</name>
    </ligand>
</feature>
<dbReference type="GO" id="GO:0005829">
    <property type="term" value="C:cytosol"/>
    <property type="evidence" value="ECO:0007669"/>
    <property type="project" value="TreeGrafter"/>
</dbReference>
<evidence type="ECO:0000256" key="2">
    <source>
        <dbReference type="PIRSR" id="PIRSR613078-1"/>
    </source>
</evidence>
<dbReference type="PANTHER" id="PTHR46517">
    <property type="entry name" value="FRUCTOSE-2,6-BISPHOSPHATASE TIGAR"/>
    <property type="match status" value="1"/>
</dbReference>
<dbReference type="InterPro" id="IPR013078">
    <property type="entry name" value="His_Pase_superF_clade-1"/>
</dbReference>
<evidence type="ECO:0000256" key="3">
    <source>
        <dbReference type="PIRSR" id="PIRSR613078-2"/>
    </source>
</evidence>
<dbReference type="PANTHER" id="PTHR46517:SF1">
    <property type="entry name" value="FRUCTOSE-2,6-BISPHOSPHATASE TIGAR"/>
    <property type="match status" value="1"/>
</dbReference>
<dbReference type="AlphaFoldDB" id="A0A1N6QI08"/>
<dbReference type="RefSeq" id="WP_076462034.1">
    <property type="nucleotide sequence ID" value="NZ_FTMN01000002.1"/>
</dbReference>
<reference evidence="4 5" key="1">
    <citation type="submission" date="2017-01" db="EMBL/GenBank/DDBJ databases">
        <authorList>
            <person name="Mah S.A."/>
            <person name="Swanson W.J."/>
            <person name="Moy G.W."/>
            <person name="Vacquier V.D."/>
        </authorList>
    </citation>
    <scope>NUCLEOTIDE SEQUENCE [LARGE SCALE GENOMIC DNA]</scope>
    <source>
        <strain evidence="4 5">DSM 7027</strain>
    </source>
</reference>
<dbReference type="STRING" id="49186.SAMN05421647_102519"/>
<gene>
    <name evidence="4" type="ORF">SAMN05421647_102519</name>
</gene>
<feature type="binding site" evidence="3">
    <location>
        <begin position="17"/>
        <end position="24"/>
    </location>
    <ligand>
        <name>substrate</name>
    </ligand>
</feature>
<dbReference type="Proteomes" id="UP000186895">
    <property type="component" value="Unassembled WGS sequence"/>
</dbReference>
<dbReference type="Gene3D" id="3.40.50.1240">
    <property type="entry name" value="Phosphoglycerate mutase-like"/>
    <property type="match status" value="1"/>
</dbReference>
<dbReference type="InterPro" id="IPR029033">
    <property type="entry name" value="His_PPase_superfam"/>
</dbReference>
<evidence type="ECO:0000256" key="1">
    <source>
        <dbReference type="ARBA" id="ARBA00022801"/>
    </source>
</evidence>
<accession>A0A1N6QI08</accession>
<dbReference type="Pfam" id="PF00300">
    <property type="entry name" value="His_Phos_1"/>
    <property type="match status" value="1"/>
</dbReference>
<dbReference type="GO" id="GO:0043456">
    <property type="term" value="P:regulation of pentose-phosphate shunt"/>
    <property type="evidence" value="ECO:0007669"/>
    <property type="project" value="TreeGrafter"/>
</dbReference>
<evidence type="ECO:0000313" key="4">
    <source>
        <dbReference type="EMBL" id="SIQ16219.1"/>
    </source>
</evidence>
<organism evidence="4 5">
    <name type="scientific">Marinobacterium stanieri</name>
    <dbReference type="NCBI Taxonomy" id="49186"/>
    <lineage>
        <taxon>Bacteria</taxon>
        <taxon>Pseudomonadati</taxon>
        <taxon>Pseudomonadota</taxon>
        <taxon>Gammaproteobacteria</taxon>
        <taxon>Oceanospirillales</taxon>
        <taxon>Oceanospirillaceae</taxon>
        <taxon>Marinobacterium</taxon>
    </lineage>
</organism>
<dbReference type="InterPro" id="IPR051695">
    <property type="entry name" value="Phosphoglycerate_Mutase"/>
</dbReference>